<dbReference type="PROSITE" id="PS50975">
    <property type="entry name" value="ATP_GRASP"/>
    <property type="match status" value="1"/>
</dbReference>
<dbReference type="Gene3D" id="3.40.50.261">
    <property type="entry name" value="Succinyl-CoA synthetase domains"/>
    <property type="match status" value="2"/>
</dbReference>
<dbReference type="PANTHER" id="PTHR42793">
    <property type="entry name" value="COA BINDING DOMAIN CONTAINING PROTEIN"/>
    <property type="match status" value="1"/>
</dbReference>
<evidence type="ECO:0000313" key="4">
    <source>
        <dbReference type="Proteomes" id="UP000032233"/>
    </source>
</evidence>
<dbReference type="Proteomes" id="UP000032233">
    <property type="component" value="Unassembled WGS sequence"/>
</dbReference>
<feature type="domain" description="ATP-grasp" evidence="2">
    <location>
        <begin position="488"/>
        <end position="682"/>
    </location>
</feature>
<dbReference type="GO" id="GO:0005524">
    <property type="term" value="F:ATP binding"/>
    <property type="evidence" value="ECO:0007669"/>
    <property type="project" value="UniProtKB-UniRule"/>
</dbReference>
<reference evidence="3 4" key="1">
    <citation type="submission" date="2013-11" db="EMBL/GenBank/DDBJ databases">
        <title>Metagenomic analysis of a methanogenic consortium involved in long chain n-alkane degradation.</title>
        <authorList>
            <person name="Davidova I.A."/>
            <person name="Callaghan A.V."/>
            <person name="Wawrik B."/>
            <person name="Pruitt S."/>
            <person name="Marks C."/>
            <person name="Duncan K.E."/>
            <person name="Suflita J.M."/>
        </authorList>
    </citation>
    <scope>NUCLEOTIDE SEQUENCE [LARGE SCALE GENOMIC DNA]</scope>
    <source>
        <strain evidence="3 4">SPR</strain>
    </source>
</reference>
<dbReference type="STRING" id="1429043.X474_03945"/>
<gene>
    <name evidence="3" type="ORF">X474_03945</name>
</gene>
<dbReference type="Gene3D" id="3.30.470.20">
    <property type="entry name" value="ATP-grasp fold, B domain"/>
    <property type="match status" value="1"/>
</dbReference>
<dbReference type="GO" id="GO:0016874">
    <property type="term" value="F:ligase activity"/>
    <property type="evidence" value="ECO:0007669"/>
    <property type="project" value="UniProtKB-KW"/>
</dbReference>
<dbReference type="InterPro" id="IPR013815">
    <property type="entry name" value="ATP_grasp_subdomain_1"/>
</dbReference>
<accession>A0A0D2JHT2</accession>
<keyword evidence="1" id="KW-0547">Nucleotide-binding</keyword>
<dbReference type="SMART" id="SM00881">
    <property type="entry name" value="CoA_binding"/>
    <property type="match status" value="1"/>
</dbReference>
<organism evidence="3 4">
    <name type="scientific">Dethiosulfatarculus sandiegensis</name>
    <dbReference type="NCBI Taxonomy" id="1429043"/>
    <lineage>
        <taxon>Bacteria</taxon>
        <taxon>Pseudomonadati</taxon>
        <taxon>Thermodesulfobacteriota</taxon>
        <taxon>Desulfarculia</taxon>
        <taxon>Desulfarculales</taxon>
        <taxon>Desulfarculaceae</taxon>
        <taxon>Dethiosulfatarculus</taxon>
    </lineage>
</organism>
<dbReference type="InterPro" id="IPR003781">
    <property type="entry name" value="CoA-bd"/>
</dbReference>
<dbReference type="Gene3D" id="3.40.50.720">
    <property type="entry name" value="NAD(P)-binding Rossmann-like Domain"/>
    <property type="match status" value="1"/>
</dbReference>
<dbReference type="PANTHER" id="PTHR42793:SF1">
    <property type="entry name" value="PEPTIDYL-LYSINE N-ACETYLTRANSFERASE PATZ"/>
    <property type="match status" value="1"/>
</dbReference>
<keyword evidence="4" id="KW-1185">Reference proteome</keyword>
<keyword evidence="1" id="KW-0067">ATP-binding</keyword>
<dbReference type="SUPFAM" id="SSF52210">
    <property type="entry name" value="Succinyl-CoA synthetase domains"/>
    <property type="match status" value="2"/>
</dbReference>
<dbReference type="SUPFAM" id="SSF56059">
    <property type="entry name" value="Glutathione synthetase ATP-binding domain-like"/>
    <property type="match status" value="1"/>
</dbReference>
<dbReference type="Gene3D" id="3.30.1490.20">
    <property type="entry name" value="ATP-grasp fold, A domain"/>
    <property type="match status" value="1"/>
</dbReference>
<dbReference type="GO" id="GO:0046872">
    <property type="term" value="F:metal ion binding"/>
    <property type="evidence" value="ECO:0007669"/>
    <property type="project" value="InterPro"/>
</dbReference>
<dbReference type="InterPro" id="IPR011761">
    <property type="entry name" value="ATP-grasp"/>
</dbReference>
<dbReference type="EMBL" id="AZAC01000003">
    <property type="protein sequence ID" value="KIX15306.1"/>
    <property type="molecule type" value="Genomic_DNA"/>
</dbReference>
<proteinExistence type="predicted"/>
<protein>
    <submittedName>
        <fullName evidence="3">CoA ligase</fullName>
    </submittedName>
</protein>
<dbReference type="Pfam" id="PF13607">
    <property type="entry name" value="Succ_CoA_lig"/>
    <property type="match status" value="1"/>
</dbReference>
<evidence type="ECO:0000256" key="1">
    <source>
        <dbReference type="PROSITE-ProRule" id="PRU00409"/>
    </source>
</evidence>
<name>A0A0D2JHT2_9BACT</name>
<dbReference type="InterPro" id="IPR032875">
    <property type="entry name" value="Succ_CoA_lig_flav_dom"/>
</dbReference>
<dbReference type="InterPro" id="IPR016102">
    <property type="entry name" value="Succinyl-CoA_synth-like"/>
</dbReference>
<dbReference type="PATRIC" id="fig|1429043.3.peg.839"/>
<evidence type="ECO:0000313" key="3">
    <source>
        <dbReference type="EMBL" id="KIX15306.1"/>
    </source>
</evidence>
<evidence type="ECO:0000259" key="2">
    <source>
        <dbReference type="PROSITE" id="PS50975"/>
    </source>
</evidence>
<dbReference type="Pfam" id="PF13549">
    <property type="entry name" value="ATP-grasp_5"/>
    <property type="match status" value="1"/>
</dbReference>
<dbReference type="InParanoid" id="A0A0D2JHT2"/>
<sequence>MLKGFLEPASIAVVGASENTMKPGGKIVENLISKGYEGALFLLNPKAQTVQGKKAFASLAELPRTPDLVYIAIPAPLVGDTLAELGSMGVKRVIILSAGFGEINEKGRQEEKRLAEIADQYGMVILGPNCLGVMSPVHAGKFAGLLPEMKPDGLDFISGSGATVDILSEQAVSRGLFFNSFFTVGNSAQTGVDDVLALLDQDHTPQSPKHILLYMEKISSAEKLLNHARSLAQKGCVIAAIKSGVTEDGERAAASHTGAMAVTDTAVQALFDKAGIIRASSKLEMVDLASALVMAKGKFNGKRACVVTDAGGPGVMTTDELNRQGIKTPLFKPETQAKLAELLPPGAGVKNPVDLLPTRTPSQIAETMKIIAEMEAGNLDYILIQVGDPGFRDNWPVYEAILKSMETLDLPVFASFSTSISSGEALKKYRAKGKCHFEDEVSMARAVGRMANRPKIHPPKPDPVDYDKAKVAQILNGATGVVSPDKLRQVLMAAGIPTPKELIITTEQELKQAESTVPLPWVMKVVGPLHKTDLGGVVTNVSREAAGKTIERLMKIENAQGVMVQEQVQGIEVIMGLSRESGFGHLVAFGLGGVLAEALKDVRFGLSPLVPDEALTMINSIKALPVLKGYRGQPGMDLNRLADILTRVSLLARDVPQIKEMDINPLKGQAENLSAVDVRIIMD</sequence>
<dbReference type="InterPro" id="IPR036291">
    <property type="entry name" value="NAD(P)-bd_dom_sf"/>
</dbReference>
<dbReference type="AlphaFoldDB" id="A0A0D2JHT2"/>
<comment type="caution">
    <text evidence="3">The sequence shown here is derived from an EMBL/GenBank/DDBJ whole genome shotgun (WGS) entry which is preliminary data.</text>
</comment>
<keyword evidence="3" id="KW-0436">Ligase</keyword>
<dbReference type="Pfam" id="PF13380">
    <property type="entry name" value="CoA_binding_2"/>
    <property type="match status" value="1"/>
</dbReference>
<dbReference type="SUPFAM" id="SSF51735">
    <property type="entry name" value="NAD(P)-binding Rossmann-fold domains"/>
    <property type="match status" value="1"/>
</dbReference>